<dbReference type="GO" id="GO:0004857">
    <property type="term" value="F:enzyme inhibitor activity"/>
    <property type="evidence" value="ECO:0007669"/>
    <property type="project" value="InterPro"/>
</dbReference>
<dbReference type="NCBIfam" id="TIGR01614">
    <property type="entry name" value="PME_inhib"/>
    <property type="match status" value="1"/>
</dbReference>
<dbReference type="InParanoid" id="A0A5E4G0J4"/>
<comment type="similarity">
    <text evidence="3">Belongs to the PMEI family.</text>
</comment>
<accession>A0A5E4G0J4</accession>
<keyword evidence="1" id="KW-0732">Signal</keyword>
<evidence type="ECO:0000259" key="4">
    <source>
        <dbReference type="Pfam" id="PF04043"/>
    </source>
</evidence>
<dbReference type="EMBL" id="CABIKO010000275">
    <property type="protein sequence ID" value="VVA33128.1"/>
    <property type="molecule type" value="Genomic_DNA"/>
</dbReference>
<evidence type="ECO:0000313" key="5">
    <source>
        <dbReference type="EMBL" id="VVA33128.1"/>
    </source>
</evidence>
<evidence type="ECO:0000256" key="1">
    <source>
        <dbReference type="ARBA" id="ARBA00022729"/>
    </source>
</evidence>
<protein>
    <submittedName>
        <fullName evidence="5">PREDICTED: pectinesterase inhibitor</fullName>
    </submittedName>
</protein>
<dbReference type="Gene3D" id="1.20.140.40">
    <property type="entry name" value="Invertase/pectin methylesterase inhibitor family protein"/>
    <property type="match status" value="1"/>
</dbReference>
<name>A0A5E4G0J4_PRUDU</name>
<dbReference type="InterPro" id="IPR035513">
    <property type="entry name" value="Invertase/methylesterase_inhib"/>
</dbReference>
<evidence type="ECO:0000256" key="3">
    <source>
        <dbReference type="ARBA" id="ARBA00038471"/>
    </source>
</evidence>
<sequence>MVSSSSAICCAIVIVASFFIGSFGVSYKTLTKICSKTQNPKTCMTNLQTVPCTTSADLPELSLISIELAGKQADQNLETFRELSHNATAAKMKEEFDTCVRFYKEVRPQIQAAHLLSQKRQYENNSALLQANEFALRCSLGISVDSLEINQLQESVLLKLDTSISVNRYIALAQLNKF</sequence>
<dbReference type="AlphaFoldDB" id="A0A5E4G0J4"/>
<dbReference type="Proteomes" id="UP000327085">
    <property type="component" value="Chromosome 6"/>
</dbReference>
<dbReference type="Pfam" id="PF04043">
    <property type="entry name" value="PMEI"/>
    <property type="match status" value="1"/>
</dbReference>
<evidence type="ECO:0000313" key="6">
    <source>
        <dbReference type="Proteomes" id="UP000327085"/>
    </source>
</evidence>
<dbReference type="PANTHER" id="PTHR36710:SF18">
    <property type="entry name" value="PECTINESTERASE INHIBITOR 5-RELATED"/>
    <property type="match status" value="1"/>
</dbReference>
<organism evidence="5 6">
    <name type="scientific">Prunus dulcis</name>
    <name type="common">Almond</name>
    <name type="synonym">Amygdalus dulcis</name>
    <dbReference type="NCBI Taxonomy" id="3755"/>
    <lineage>
        <taxon>Eukaryota</taxon>
        <taxon>Viridiplantae</taxon>
        <taxon>Streptophyta</taxon>
        <taxon>Embryophyta</taxon>
        <taxon>Tracheophyta</taxon>
        <taxon>Spermatophyta</taxon>
        <taxon>Magnoliopsida</taxon>
        <taxon>eudicotyledons</taxon>
        <taxon>Gunneridae</taxon>
        <taxon>Pentapetalae</taxon>
        <taxon>rosids</taxon>
        <taxon>fabids</taxon>
        <taxon>Rosales</taxon>
        <taxon>Rosaceae</taxon>
        <taxon>Amygdaloideae</taxon>
        <taxon>Amygdaleae</taxon>
        <taxon>Prunus</taxon>
    </lineage>
</organism>
<keyword evidence="2" id="KW-1015">Disulfide bond</keyword>
<dbReference type="SUPFAM" id="SSF101148">
    <property type="entry name" value="Plant invertase/pectin methylesterase inhibitor"/>
    <property type="match status" value="1"/>
</dbReference>
<dbReference type="OMA" id="CCDISIS"/>
<feature type="domain" description="Pectinesterase inhibitor" evidence="4">
    <location>
        <begin position="29"/>
        <end position="124"/>
    </location>
</feature>
<dbReference type="Gramene" id="VVA33128">
    <property type="protein sequence ID" value="VVA33128"/>
    <property type="gene ID" value="Prudul26B005171"/>
</dbReference>
<dbReference type="PANTHER" id="PTHR36710">
    <property type="entry name" value="PECTINESTERASE INHIBITOR-LIKE"/>
    <property type="match status" value="1"/>
</dbReference>
<evidence type="ECO:0000256" key="2">
    <source>
        <dbReference type="ARBA" id="ARBA00023157"/>
    </source>
</evidence>
<gene>
    <name evidence="5" type="ORF">ALMOND_2B005171</name>
</gene>
<dbReference type="InterPro" id="IPR052421">
    <property type="entry name" value="PCW_Enzyme_Inhibitor"/>
</dbReference>
<dbReference type="InterPro" id="IPR006501">
    <property type="entry name" value="Pectinesterase_inhib_dom"/>
</dbReference>
<reference evidence="6" key="1">
    <citation type="journal article" date="2020" name="Plant J.">
        <title>Transposons played a major role in the diversification between the closely related almond and peach genomes: results from the almond genome sequence.</title>
        <authorList>
            <person name="Alioto T."/>
            <person name="Alexiou K.G."/>
            <person name="Bardil A."/>
            <person name="Barteri F."/>
            <person name="Castanera R."/>
            <person name="Cruz F."/>
            <person name="Dhingra A."/>
            <person name="Duval H."/>
            <person name="Fernandez I Marti A."/>
            <person name="Frias L."/>
            <person name="Galan B."/>
            <person name="Garcia J.L."/>
            <person name="Howad W."/>
            <person name="Gomez-Garrido J."/>
            <person name="Gut M."/>
            <person name="Julca I."/>
            <person name="Morata J."/>
            <person name="Puigdomenech P."/>
            <person name="Ribeca P."/>
            <person name="Rubio Cabetas M.J."/>
            <person name="Vlasova A."/>
            <person name="Wirthensohn M."/>
            <person name="Garcia-Mas J."/>
            <person name="Gabaldon T."/>
            <person name="Casacuberta J.M."/>
            <person name="Arus P."/>
        </authorList>
    </citation>
    <scope>NUCLEOTIDE SEQUENCE [LARGE SCALE GENOMIC DNA]</scope>
    <source>
        <strain evidence="6">cv. Texas</strain>
    </source>
</reference>
<proteinExistence type="inferred from homology"/>